<keyword evidence="4" id="KW-1185">Reference proteome</keyword>
<organism evidence="3 4">
    <name type="scientific">Natronospira proteinivora</name>
    <dbReference type="NCBI Taxonomy" id="1807133"/>
    <lineage>
        <taxon>Bacteria</taxon>
        <taxon>Pseudomonadati</taxon>
        <taxon>Pseudomonadota</taxon>
        <taxon>Gammaproteobacteria</taxon>
        <taxon>Natronospirales</taxon>
        <taxon>Natronospiraceae</taxon>
        <taxon>Natronospira</taxon>
    </lineage>
</organism>
<dbReference type="Pfam" id="PF09722">
    <property type="entry name" value="Xre_MbcA_ParS_C"/>
    <property type="match status" value="1"/>
</dbReference>
<dbReference type="InterPro" id="IPR046847">
    <property type="entry name" value="Xre-like_HTH"/>
</dbReference>
<dbReference type="Proteomes" id="UP001523550">
    <property type="component" value="Unassembled WGS sequence"/>
</dbReference>
<sequence length="136" mass="14821">MRESTLTQHSRSIGRAMPNAFQVAVRALKSWGFSNAEIARVLGLAPRSLSRYLSDGLSARAISPDLIERVSYVLGVEKALEILLGNEAAIRRWMNSPSYGPPFGGDTPKARLLGGLVADLYVTRRYLDGLRGGDFA</sequence>
<name>A0ABT1G6D3_9GAMM</name>
<reference evidence="3 4" key="1">
    <citation type="submission" date="2022-03" db="EMBL/GenBank/DDBJ databases">
        <title>Genomic Encyclopedia of Type Strains, Phase III (KMG-III): the genomes of soil and plant-associated and newly described type strains.</title>
        <authorList>
            <person name="Whitman W."/>
        </authorList>
    </citation>
    <scope>NUCLEOTIDE SEQUENCE [LARGE SCALE GENOMIC DNA]</scope>
    <source>
        <strain evidence="3 4">BSker1</strain>
    </source>
</reference>
<dbReference type="EMBL" id="JALJYF010000001">
    <property type="protein sequence ID" value="MCP1726849.1"/>
    <property type="molecule type" value="Genomic_DNA"/>
</dbReference>
<dbReference type="InterPro" id="IPR024467">
    <property type="entry name" value="Xre/MbcA/ParS-like_toxin-bd"/>
</dbReference>
<dbReference type="Pfam" id="PF20432">
    <property type="entry name" value="Xre-like-HTH"/>
    <property type="match status" value="1"/>
</dbReference>
<evidence type="ECO:0000259" key="2">
    <source>
        <dbReference type="Pfam" id="PF20432"/>
    </source>
</evidence>
<accession>A0ABT1G6D3</accession>
<evidence type="ECO:0000313" key="4">
    <source>
        <dbReference type="Proteomes" id="UP001523550"/>
    </source>
</evidence>
<evidence type="ECO:0000259" key="1">
    <source>
        <dbReference type="Pfam" id="PF09722"/>
    </source>
</evidence>
<gene>
    <name evidence="3" type="ORF">J2T60_000814</name>
</gene>
<dbReference type="InterPro" id="IPR001387">
    <property type="entry name" value="Cro/C1-type_HTH"/>
</dbReference>
<dbReference type="CDD" id="cd00093">
    <property type="entry name" value="HTH_XRE"/>
    <property type="match status" value="1"/>
</dbReference>
<feature type="domain" description="Antitoxin Xre/MbcA/ParS-like toxin-binding" evidence="1">
    <location>
        <begin position="79"/>
        <end position="133"/>
    </location>
</feature>
<comment type="caution">
    <text evidence="3">The sequence shown here is derived from an EMBL/GenBank/DDBJ whole genome shotgun (WGS) entry which is preliminary data.</text>
</comment>
<dbReference type="RefSeq" id="WP_253445774.1">
    <property type="nucleotide sequence ID" value="NZ_JALJYF010000001.1"/>
</dbReference>
<proteinExistence type="predicted"/>
<protein>
    <submittedName>
        <fullName evidence="3">Transcriptional regulator with XRE-family HTH domain</fullName>
    </submittedName>
</protein>
<evidence type="ECO:0000313" key="3">
    <source>
        <dbReference type="EMBL" id="MCP1726849.1"/>
    </source>
</evidence>
<feature type="domain" description="Antitoxin Xre-like helix-turn-helix" evidence="2">
    <location>
        <begin position="21"/>
        <end position="74"/>
    </location>
</feature>